<dbReference type="Proteomes" id="UP000053732">
    <property type="component" value="Unassembled WGS sequence"/>
</dbReference>
<dbReference type="EMBL" id="HG793158">
    <property type="protein sequence ID" value="CRL27944.1"/>
    <property type="molecule type" value="Genomic_DNA"/>
</dbReference>
<reference evidence="2 3" key="1">
    <citation type="journal article" date="2014" name="Nat. Commun.">
        <title>Multiple recent horizontal transfers of a large genomic region in cheese making fungi.</title>
        <authorList>
            <person name="Cheeseman K."/>
            <person name="Ropars J."/>
            <person name="Renault P."/>
            <person name="Dupont J."/>
            <person name="Gouzy J."/>
            <person name="Branca A."/>
            <person name="Abraham A.L."/>
            <person name="Ceppi M."/>
            <person name="Conseiller E."/>
            <person name="Debuchy R."/>
            <person name="Malagnac F."/>
            <person name="Goarin A."/>
            <person name="Silar P."/>
            <person name="Lacoste S."/>
            <person name="Sallet E."/>
            <person name="Bensimon A."/>
            <person name="Giraud T."/>
            <person name="Brygoo Y."/>
        </authorList>
    </citation>
    <scope>NUCLEOTIDE SEQUENCE [LARGE SCALE GENOMIC DNA]</scope>
    <source>
        <strain evidence="3">FM 013</strain>
    </source>
</reference>
<name>A0A0G4PNK0_PENC3</name>
<feature type="compositionally biased region" description="Low complexity" evidence="1">
    <location>
        <begin position="75"/>
        <end position="92"/>
    </location>
</feature>
<sequence length="92" mass="10068">MAYTSFLVPSLKTSQHNLGGVYTNNRYGHSIASFAARKSILPGNEEQPIATVKHPCWESHRRIGDKTNGQHYDARAPSRFSASSASTSPPSH</sequence>
<protein>
    <submittedName>
        <fullName evidence="2">Str. FM013</fullName>
    </submittedName>
</protein>
<feature type="region of interest" description="Disordered" evidence="1">
    <location>
        <begin position="60"/>
        <end position="92"/>
    </location>
</feature>
<evidence type="ECO:0000313" key="3">
    <source>
        <dbReference type="Proteomes" id="UP000053732"/>
    </source>
</evidence>
<evidence type="ECO:0000256" key="1">
    <source>
        <dbReference type="SAM" id="MobiDB-lite"/>
    </source>
</evidence>
<keyword evidence="3" id="KW-1185">Reference proteome</keyword>
<gene>
    <name evidence="2" type="ORF">PCAMFM013_S025g000002</name>
</gene>
<dbReference type="AlphaFoldDB" id="A0A0G4PNK0"/>
<organism evidence="2 3">
    <name type="scientific">Penicillium camemberti (strain FM 013)</name>
    <dbReference type="NCBI Taxonomy" id="1429867"/>
    <lineage>
        <taxon>Eukaryota</taxon>
        <taxon>Fungi</taxon>
        <taxon>Dikarya</taxon>
        <taxon>Ascomycota</taxon>
        <taxon>Pezizomycotina</taxon>
        <taxon>Eurotiomycetes</taxon>
        <taxon>Eurotiomycetidae</taxon>
        <taxon>Eurotiales</taxon>
        <taxon>Aspergillaceae</taxon>
        <taxon>Penicillium</taxon>
    </lineage>
</organism>
<proteinExistence type="predicted"/>
<evidence type="ECO:0000313" key="2">
    <source>
        <dbReference type="EMBL" id="CRL27944.1"/>
    </source>
</evidence>
<accession>A0A0G4PNK0</accession>